<evidence type="ECO:0000256" key="1">
    <source>
        <dbReference type="ARBA" id="ARBA00022723"/>
    </source>
</evidence>
<gene>
    <name evidence="7" type="ORF">V6N12_062173</name>
</gene>
<keyword evidence="8" id="KW-1185">Reference proteome</keyword>
<comment type="caution">
    <text evidence="7">The sequence shown here is derived from an EMBL/GenBank/DDBJ whole genome shotgun (WGS) entry which is preliminary data.</text>
</comment>
<dbReference type="PANTHER" id="PTHR33248">
    <property type="entry name" value="ZINC ION-BINDING PROTEIN"/>
    <property type="match status" value="1"/>
</dbReference>
<feature type="domain" description="GRF-type" evidence="6">
    <location>
        <begin position="10"/>
        <end position="54"/>
    </location>
</feature>
<sequence>MEEPSAFPLCGCGFSAQLRTSWSNDNPGRRFFGCKNHGSLVHHACRYFSWFSAQLRTSWSNDNPGRRFFGCKNHGSLVHHACRYFSWFDPPMTPRARVVMVGLLKRIKTNEVQRRKERLCWVFILALCVVMIWFSKL</sequence>
<evidence type="ECO:0000313" key="8">
    <source>
        <dbReference type="Proteomes" id="UP001472677"/>
    </source>
</evidence>
<dbReference type="InterPro" id="IPR010666">
    <property type="entry name" value="Znf_GRF"/>
</dbReference>
<evidence type="ECO:0000256" key="4">
    <source>
        <dbReference type="PROSITE-ProRule" id="PRU01343"/>
    </source>
</evidence>
<evidence type="ECO:0000256" key="5">
    <source>
        <dbReference type="SAM" id="Phobius"/>
    </source>
</evidence>
<evidence type="ECO:0000259" key="6">
    <source>
        <dbReference type="PROSITE" id="PS51999"/>
    </source>
</evidence>
<name>A0ABR2F860_9ROSI</name>
<feature type="transmembrane region" description="Helical" evidence="5">
    <location>
        <begin position="118"/>
        <end position="135"/>
    </location>
</feature>
<proteinExistence type="predicted"/>
<organism evidence="7 8">
    <name type="scientific">Hibiscus sabdariffa</name>
    <name type="common">roselle</name>
    <dbReference type="NCBI Taxonomy" id="183260"/>
    <lineage>
        <taxon>Eukaryota</taxon>
        <taxon>Viridiplantae</taxon>
        <taxon>Streptophyta</taxon>
        <taxon>Embryophyta</taxon>
        <taxon>Tracheophyta</taxon>
        <taxon>Spermatophyta</taxon>
        <taxon>Magnoliopsida</taxon>
        <taxon>eudicotyledons</taxon>
        <taxon>Gunneridae</taxon>
        <taxon>Pentapetalae</taxon>
        <taxon>rosids</taxon>
        <taxon>malvids</taxon>
        <taxon>Malvales</taxon>
        <taxon>Malvaceae</taxon>
        <taxon>Malvoideae</taxon>
        <taxon>Hibiscus</taxon>
    </lineage>
</organism>
<protein>
    <recommendedName>
        <fullName evidence="6">GRF-type domain-containing protein</fullName>
    </recommendedName>
</protein>
<evidence type="ECO:0000313" key="7">
    <source>
        <dbReference type="EMBL" id="KAK8574483.1"/>
    </source>
</evidence>
<evidence type="ECO:0000256" key="2">
    <source>
        <dbReference type="ARBA" id="ARBA00022771"/>
    </source>
</evidence>
<keyword evidence="5" id="KW-0472">Membrane</keyword>
<dbReference type="EMBL" id="JBBPBM010000007">
    <property type="protein sequence ID" value="KAK8574483.1"/>
    <property type="molecule type" value="Genomic_DNA"/>
</dbReference>
<evidence type="ECO:0000256" key="3">
    <source>
        <dbReference type="ARBA" id="ARBA00022833"/>
    </source>
</evidence>
<keyword evidence="3" id="KW-0862">Zinc</keyword>
<keyword evidence="1" id="KW-0479">Metal-binding</keyword>
<accession>A0ABR2F860</accession>
<reference evidence="7 8" key="1">
    <citation type="journal article" date="2024" name="G3 (Bethesda)">
        <title>Genome assembly of Hibiscus sabdariffa L. provides insights into metabolisms of medicinal natural products.</title>
        <authorList>
            <person name="Kim T."/>
        </authorList>
    </citation>
    <scope>NUCLEOTIDE SEQUENCE [LARGE SCALE GENOMIC DNA]</scope>
    <source>
        <strain evidence="7">TK-2024</strain>
        <tissue evidence="7">Old leaves</tissue>
    </source>
</reference>
<dbReference type="PROSITE" id="PS51999">
    <property type="entry name" value="ZF_GRF"/>
    <property type="match status" value="1"/>
</dbReference>
<keyword evidence="2 4" id="KW-0863">Zinc-finger</keyword>
<keyword evidence="5" id="KW-0812">Transmembrane</keyword>
<dbReference type="Proteomes" id="UP001472677">
    <property type="component" value="Unassembled WGS sequence"/>
</dbReference>
<keyword evidence="5" id="KW-1133">Transmembrane helix</keyword>